<evidence type="ECO:0000313" key="1">
    <source>
        <dbReference type="EMBL" id="KAF0825146.1"/>
    </source>
</evidence>
<dbReference type="EMBL" id="VDEM01000006">
    <property type="protein sequence ID" value="KAF0825146.1"/>
    <property type="molecule type" value="Genomic_DNA"/>
</dbReference>
<dbReference type="Proteomes" id="UP000465778">
    <property type="component" value="Unassembled WGS sequence"/>
</dbReference>
<name>A0A800NDZ1_CYTFI</name>
<evidence type="ECO:0000313" key="2">
    <source>
        <dbReference type="Proteomes" id="UP000465778"/>
    </source>
</evidence>
<dbReference type="AlphaFoldDB" id="A0A800NDZ1"/>
<gene>
    <name evidence="1" type="ORF">KIS1582_0933</name>
</gene>
<reference evidence="1 2" key="1">
    <citation type="journal article" date="2020" name="G3 (Bethesda)">
        <title>Whole Genome Sequencing and Comparative Genomics of Two Nematicidal Bacillus Strains Reveals a Wide Range of Possible Virulence Factors.</title>
        <authorList>
            <person name="Susic N."/>
            <person name="Janezic S."/>
            <person name="Rupnik M."/>
            <person name="Geric Stare B."/>
        </authorList>
    </citation>
    <scope>NUCLEOTIDE SEQUENCE [LARGE SCALE GENOMIC DNA]</scope>
    <source>
        <strain evidence="1 2">I-1582</strain>
    </source>
</reference>
<sequence length="41" mass="4703">MMGINTELQVGDIVKVKVGDVKGKNSFIFWKARQQKTESKY</sequence>
<proteinExistence type="predicted"/>
<protein>
    <submittedName>
        <fullName evidence="1">Site-specific recombinase</fullName>
    </submittedName>
</protein>
<comment type="caution">
    <text evidence="1">The sequence shown here is derived from an EMBL/GenBank/DDBJ whole genome shotgun (WGS) entry which is preliminary data.</text>
</comment>
<accession>A0A800NDZ1</accession>
<organism evidence="1 2">
    <name type="scientific">Cytobacillus firmus</name>
    <name type="common">Bacillus firmus</name>
    <dbReference type="NCBI Taxonomy" id="1399"/>
    <lineage>
        <taxon>Bacteria</taxon>
        <taxon>Bacillati</taxon>
        <taxon>Bacillota</taxon>
        <taxon>Bacilli</taxon>
        <taxon>Bacillales</taxon>
        <taxon>Bacillaceae</taxon>
        <taxon>Cytobacillus</taxon>
    </lineage>
</organism>